<dbReference type="Pfam" id="PF13432">
    <property type="entry name" value="TPR_16"/>
    <property type="match status" value="2"/>
</dbReference>
<evidence type="ECO:0000256" key="4">
    <source>
        <dbReference type="SAM" id="SignalP"/>
    </source>
</evidence>
<feature type="signal peptide" evidence="4">
    <location>
        <begin position="1"/>
        <end position="20"/>
    </location>
</feature>
<dbReference type="Proteomes" id="UP001243717">
    <property type="component" value="Unassembled WGS sequence"/>
</dbReference>
<keyword evidence="4" id="KW-0732">Signal</keyword>
<dbReference type="InterPro" id="IPR050498">
    <property type="entry name" value="Ycf3"/>
</dbReference>
<evidence type="ECO:0000256" key="1">
    <source>
        <dbReference type="ARBA" id="ARBA00022737"/>
    </source>
</evidence>
<evidence type="ECO:0000313" key="5">
    <source>
        <dbReference type="EMBL" id="MDQ8193154.1"/>
    </source>
</evidence>
<dbReference type="SUPFAM" id="SSF48452">
    <property type="entry name" value="TPR-like"/>
    <property type="match status" value="3"/>
</dbReference>
<reference evidence="5 6" key="1">
    <citation type="submission" date="2023-04" db="EMBL/GenBank/DDBJ databases">
        <title>A novel bacteria isolated from coastal sediment.</title>
        <authorList>
            <person name="Liu X.-J."/>
            <person name="Du Z.-J."/>
        </authorList>
    </citation>
    <scope>NUCLEOTIDE SEQUENCE [LARGE SCALE GENOMIC DNA]</scope>
    <source>
        <strain evidence="5 6">SDUM461004</strain>
    </source>
</reference>
<comment type="caution">
    <text evidence="5">The sequence shown here is derived from an EMBL/GenBank/DDBJ whole genome shotgun (WGS) entry which is preliminary data.</text>
</comment>
<dbReference type="InterPro" id="IPR019734">
    <property type="entry name" value="TPR_rpt"/>
</dbReference>
<keyword evidence="6" id="KW-1185">Reference proteome</keyword>
<evidence type="ECO:0000256" key="3">
    <source>
        <dbReference type="PROSITE-ProRule" id="PRU00339"/>
    </source>
</evidence>
<sequence length="638" mass="70533">MFFRAVILALCLHSTCLLNAAASTERIEFYYGIAEGNYLIGDLKGAERGVEQMLRLDTNYLPALTLKARVMLDQNKSAAALVAAERAIALQPAKLEYTLLKALVLGQMQRRDEASVLIQQVLDNAPPTSDDARVANQLLGLIRMAEGEWDQAAAAFNNIYLADPGTASTSLRLSSEAYLEKARTEMQAGAHDAAIAAIDQAIAVYQNKTGQEALQQRTALRLMRARLLTQLGRFDSAIKDLQVLSGQQPENYEALITLASLYASVERWDSLETVIEPIAQRPELRDVALYFEGRSALAKNRVGTARAKFEAGIDALPKDADQLRRSLYFYRGICLDRLNRRTEAQNSILDAIDAGFRPETSEEAVIASRSLLRADRASEAIPLLEAITLNRIEPGAAIWAMLGRAHIATETFPLALSALNESLSIDPNQAEIRALRGSLLRKIGDLEGALVDYNAARQLAPQDPSIAYASGLVYLQIGQLTEAEKNLAFAAQALPDNAGLQLLHALLAYGRGDVSRARSSLQTYQQQITQQQNPSASYLDYLLRQHDHRNLPELDTDEVSQYYLGNFTRKQALDASGRANSPEQARQQMCATAFWLAQFEKLNDQVKAYRELLAIAVEIGNPDLIEYQLAKWQLEQLQ</sequence>
<dbReference type="RefSeq" id="WP_308983662.1">
    <property type="nucleotide sequence ID" value="NZ_JARXIC010000002.1"/>
</dbReference>
<keyword evidence="1" id="KW-0677">Repeat</keyword>
<name>A0ABU1AER7_9BACT</name>
<dbReference type="EMBL" id="JARXIC010000002">
    <property type="protein sequence ID" value="MDQ8193154.1"/>
    <property type="molecule type" value="Genomic_DNA"/>
</dbReference>
<organism evidence="5 6">
    <name type="scientific">Thalassobacterium sedimentorum</name>
    <dbReference type="NCBI Taxonomy" id="3041258"/>
    <lineage>
        <taxon>Bacteria</taxon>
        <taxon>Pseudomonadati</taxon>
        <taxon>Verrucomicrobiota</taxon>
        <taxon>Opitutia</taxon>
        <taxon>Puniceicoccales</taxon>
        <taxon>Coraliomargaritaceae</taxon>
        <taxon>Thalassobacterium</taxon>
    </lineage>
</organism>
<proteinExistence type="predicted"/>
<dbReference type="PROSITE" id="PS50005">
    <property type="entry name" value="TPR"/>
    <property type="match status" value="2"/>
</dbReference>
<gene>
    <name evidence="5" type="ORF">QEH59_01865</name>
</gene>
<accession>A0ABU1AER7</accession>
<dbReference type="Gene3D" id="1.25.40.10">
    <property type="entry name" value="Tetratricopeptide repeat domain"/>
    <property type="match status" value="3"/>
</dbReference>
<evidence type="ECO:0000256" key="2">
    <source>
        <dbReference type="ARBA" id="ARBA00022803"/>
    </source>
</evidence>
<keyword evidence="2 3" id="KW-0802">TPR repeat</keyword>
<dbReference type="Pfam" id="PF13414">
    <property type="entry name" value="TPR_11"/>
    <property type="match status" value="1"/>
</dbReference>
<dbReference type="PANTHER" id="PTHR44858">
    <property type="entry name" value="TETRATRICOPEPTIDE REPEAT PROTEIN 6"/>
    <property type="match status" value="1"/>
</dbReference>
<protein>
    <submittedName>
        <fullName evidence="5">Tetratricopeptide repeat protein</fullName>
    </submittedName>
</protein>
<feature type="repeat" description="TPR" evidence="3">
    <location>
        <begin position="396"/>
        <end position="429"/>
    </location>
</feature>
<feature type="repeat" description="TPR" evidence="3">
    <location>
        <begin position="430"/>
        <end position="463"/>
    </location>
</feature>
<dbReference type="InterPro" id="IPR011990">
    <property type="entry name" value="TPR-like_helical_dom_sf"/>
</dbReference>
<dbReference type="SMART" id="SM00028">
    <property type="entry name" value="TPR"/>
    <property type="match status" value="10"/>
</dbReference>
<evidence type="ECO:0000313" key="6">
    <source>
        <dbReference type="Proteomes" id="UP001243717"/>
    </source>
</evidence>
<feature type="chain" id="PRO_5045174009" evidence="4">
    <location>
        <begin position="21"/>
        <end position="638"/>
    </location>
</feature>
<dbReference type="PANTHER" id="PTHR44858:SF1">
    <property type="entry name" value="UDP-N-ACETYLGLUCOSAMINE--PEPTIDE N-ACETYLGLUCOSAMINYLTRANSFERASE SPINDLY-RELATED"/>
    <property type="match status" value="1"/>
</dbReference>